<feature type="transmembrane region" description="Helical" evidence="7">
    <location>
        <begin position="52"/>
        <end position="71"/>
    </location>
</feature>
<feature type="compositionally biased region" description="Basic and acidic residues" evidence="6">
    <location>
        <begin position="81"/>
        <end position="109"/>
    </location>
</feature>
<dbReference type="Pfam" id="PF13396">
    <property type="entry name" value="PLDc_N"/>
    <property type="match status" value="1"/>
</dbReference>
<evidence type="ECO:0000256" key="5">
    <source>
        <dbReference type="ARBA" id="ARBA00023136"/>
    </source>
</evidence>
<keyword evidence="4 7" id="KW-1133">Transmembrane helix</keyword>
<dbReference type="GO" id="GO:0005886">
    <property type="term" value="C:plasma membrane"/>
    <property type="evidence" value="ECO:0007669"/>
    <property type="project" value="UniProtKB-SubCell"/>
</dbReference>
<feature type="domain" description="Cardiolipin synthase N-terminal" evidence="8">
    <location>
        <begin position="31"/>
        <end position="71"/>
    </location>
</feature>
<feature type="transmembrane region" description="Helical" evidence="7">
    <location>
        <begin position="20"/>
        <end position="40"/>
    </location>
</feature>
<keyword evidence="10" id="KW-1185">Reference proteome</keyword>
<sequence length="138" mass="15356">MNPPVSAVAARLLAQSNPVWSWALGVAAVGLMVAALMVLIQEPRPRGRRVAIWALLIFALPILGPATYLIVETIRYRRQHGRPEKGLVEKYAPEEAAQRRAQARREAARPEGSYFEEGRSEEDRRARERGDDRGAAAD</sequence>
<feature type="compositionally biased region" description="Basic and acidic residues" evidence="6">
    <location>
        <begin position="116"/>
        <end position="138"/>
    </location>
</feature>
<proteinExistence type="predicted"/>
<dbReference type="RefSeq" id="WP_179441411.1">
    <property type="nucleotide sequence ID" value="NZ_BAAALK010000006.1"/>
</dbReference>
<evidence type="ECO:0000256" key="1">
    <source>
        <dbReference type="ARBA" id="ARBA00004651"/>
    </source>
</evidence>
<comment type="subcellular location">
    <subcellularLocation>
        <location evidence="1">Cell membrane</location>
        <topology evidence="1">Multi-pass membrane protein</topology>
    </subcellularLocation>
</comment>
<feature type="region of interest" description="Disordered" evidence="6">
    <location>
        <begin position="78"/>
        <end position="138"/>
    </location>
</feature>
<comment type="caution">
    <text evidence="9">The sequence shown here is derived from an EMBL/GenBank/DDBJ whole genome shotgun (WGS) entry which is preliminary data.</text>
</comment>
<dbReference type="InterPro" id="IPR027379">
    <property type="entry name" value="CLS_N"/>
</dbReference>
<evidence type="ECO:0000313" key="9">
    <source>
        <dbReference type="EMBL" id="NYJ16483.1"/>
    </source>
</evidence>
<evidence type="ECO:0000256" key="7">
    <source>
        <dbReference type="SAM" id="Phobius"/>
    </source>
</evidence>
<evidence type="ECO:0000256" key="6">
    <source>
        <dbReference type="SAM" id="MobiDB-lite"/>
    </source>
</evidence>
<keyword evidence="3 7" id="KW-0812">Transmembrane</keyword>
<name>A0A7Z0E7S3_9MICC</name>
<accession>A0A7Z0E7S3</accession>
<keyword evidence="2" id="KW-1003">Cell membrane</keyword>
<reference evidence="9 10" key="1">
    <citation type="submission" date="2020-07" db="EMBL/GenBank/DDBJ databases">
        <title>Sequencing the genomes of 1000 actinobacteria strains.</title>
        <authorList>
            <person name="Klenk H.-P."/>
        </authorList>
    </citation>
    <scope>NUCLEOTIDE SEQUENCE [LARGE SCALE GENOMIC DNA]</scope>
    <source>
        <strain evidence="9 10">DSM 15664</strain>
    </source>
</reference>
<keyword evidence="5 7" id="KW-0472">Membrane</keyword>
<dbReference type="AlphaFoldDB" id="A0A7Z0E7S3"/>
<gene>
    <name evidence="9" type="ORF">HNR11_001017</name>
</gene>
<evidence type="ECO:0000256" key="2">
    <source>
        <dbReference type="ARBA" id="ARBA00022475"/>
    </source>
</evidence>
<evidence type="ECO:0000259" key="8">
    <source>
        <dbReference type="Pfam" id="PF13396"/>
    </source>
</evidence>
<evidence type="ECO:0000313" key="10">
    <source>
        <dbReference type="Proteomes" id="UP000560069"/>
    </source>
</evidence>
<dbReference type="Proteomes" id="UP000560069">
    <property type="component" value="Unassembled WGS sequence"/>
</dbReference>
<protein>
    <recommendedName>
        <fullName evidence="8">Cardiolipin synthase N-terminal domain-containing protein</fullName>
    </recommendedName>
</protein>
<evidence type="ECO:0000256" key="3">
    <source>
        <dbReference type="ARBA" id="ARBA00022692"/>
    </source>
</evidence>
<evidence type="ECO:0000256" key="4">
    <source>
        <dbReference type="ARBA" id="ARBA00022989"/>
    </source>
</evidence>
<organism evidence="9 10">
    <name type="scientific">Nesterenkonia sandarakina</name>
    <dbReference type="NCBI Taxonomy" id="272918"/>
    <lineage>
        <taxon>Bacteria</taxon>
        <taxon>Bacillati</taxon>
        <taxon>Actinomycetota</taxon>
        <taxon>Actinomycetes</taxon>
        <taxon>Micrococcales</taxon>
        <taxon>Micrococcaceae</taxon>
        <taxon>Nesterenkonia</taxon>
    </lineage>
</organism>
<dbReference type="EMBL" id="JACCFQ010000001">
    <property type="protein sequence ID" value="NYJ16483.1"/>
    <property type="molecule type" value="Genomic_DNA"/>
</dbReference>